<name>A0A937VZ59_UNCTE</name>
<evidence type="ECO:0000313" key="1">
    <source>
        <dbReference type="EMBL" id="MBM3222311.1"/>
    </source>
</evidence>
<accession>A0A937VZ59</accession>
<protein>
    <submittedName>
        <fullName evidence="1">Uncharacterized protein</fullName>
    </submittedName>
</protein>
<sequence length="86" mass="9489">MKAQVQRGDQLAAELAWEAVVKNHCAQPASALLTFTIYGGKNLTLDTESTKVIVAARSAETVHGLLRVPREKMRHMRKYDAKLAAL</sequence>
<comment type="caution">
    <text evidence="1">The sequence shown here is derived from an EMBL/GenBank/DDBJ whole genome shotgun (WGS) entry which is preliminary data.</text>
</comment>
<proteinExistence type="predicted"/>
<dbReference type="AlphaFoldDB" id="A0A937VZ59"/>
<gene>
    <name evidence="1" type="ORF">FJZ47_00695</name>
</gene>
<dbReference type="Proteomes" id="UP000712673">
    <property type="component" value="Unassembled WGS sequence"/>
</dbReference>
<organism evidence="1 2">
    <name type="scientific">Tectimicrobiota bacterium</name>
    <dbReference type="NCBI Taxonomy" id="2528274"/>
    <lineage>
        <taxon>Bacteria</taxon>
        <taxon>Pseudomonadati</taxon>
        <taxon>Nitrospinota/Tectimicrobiota group</taxon>
        <taxon>Candidatus Tectimicrobiota</taxon>
    </lineage>
</organism>
<reference evidence="1" key="1">
    <citation type="submission" date="2019-03" db="EMBL/GenBank/DDBJ databases">
        <title>Lake Tanganyika Metagenome-Assembled Genomes (MAGs).</title>
        <authorList>
            <person name="Tran P."/>
        </authorList>
    </citation>
    <scope>NUCLEOTIDE SEQUENCE</scope>
    <source>
        <strain evidence="1">K_DeepCast_65m_m2_066</strain>
    </source>
</reference>
<dbReference type="EMBL" id="VGLS01000009">
    <property type="protein sequence ID" value="MBM3222311.1"/>
    <property type="molecule type" value="Genomic_DNA"/>
</dbReference>
<evidence type="ECO:0000313" key="2">
    <source>
        <dbReference type="Proteomes" id="UP000712673"/>
    </source>
</evidence>